<dbReference type="Proteomes" id="UP000230052">
    <property type="component" value="Unassembled WGS sequence"/>
</dbReference>
<feature type="non-terminal residue" evidence="3">
    <location>
        <position position="2261"/>
    </location>
</feature>
<gene>
    <name evidence="3" type="ORF">COS99_05580</name>
</gene>
<accession>A0A2J0KSN3</accession>
<protein>
    <submittedName>
        <fullName evidence="3">Uncharacterized protein</fullName>
    </submittedName>
</protein>
<dbReference type="SUPFAM" id="SSF48371">
    <property type="entry name" value="ARM repeat"/>
    <property type="match status" value="1"/>
</dbReference>
<feature type="region of interest" description="Disordered" evidence="1">
    <location>
        <begin position="1711"/>
        <end position="1733"/>
    </location>
</feature>
<keyword evidence="2" id="KW-1133">Transmembrane helix</keyword>
<feature type="compositionally biased region" description="Basic and acidic residues" evidence="1">
    <location>
        <begin position="1712"/>
        <end position="1733"/>
    </location>
</feature>
<dbReference type="InterPro" id="IPR016024">
    <property type="entry name" value="ARM-type_fold"/>
</dbReference>
<name>A0A2J0KSN3_9BACT</name>
<evidence type="ECO:0000313" key="4">
    <source>
        <dbReference type="Proteomes" id="UP000230052"/>
    </source>
</evidence>
<evidence type="ECO:0000313" key="3">
    <source>
        <dbReference type="EMBL" id="PIU41405.1"/>
    </source>
</evidence>
<comment type="caution">
    <text evidence="3">The sequence shown here is derived from an EMBL/GenBank/DDBJ whole genome shotgun (WGS) entry which is preliminary data.</text>
</comment>
<organism evidence="3 4">
    <name type="scientific">Candidatus Aquitaenariimonas noxiae</name>
    <dbReference type="NCBI Taxonomy" id="1974741"/>
    <lineage>
        <taxon>Bacteria</taxon>
        <taxon>Pseudomonadati</taxon>
        <taxon>Candidatus Omnitrophota</taxon>
        <taxon>Candidatus Aquitaenariimonas</taxon>
    </lineage>
</organism>
<proteinExistence type="predicted"/>
<keyword evidence="2" id="KW-0812">Transmembrane</keyword>
<sequence>MIEYYTCPIKRVFLKAVSITLVISFMYQQVVWATDLQMFTRPHTGVPSEQMLPSTKEKISEKTAIDLKQEKKKGSKEEGEVTNYNDLMNNITNQIKGKKDKEATAKFAPYYIQKAQQQREDVMKNKQQIDDAIKALRLKLDKALYGVGEDEDDLKKKGRRGGGEQPSYTLTDPTQEEDEIAHNLNEYKWNADQLNSIVKFDVTRINIDKWLKTAQKKTDDSGKDYWVSFEALDLSELDPDRKVQTAIYFKDGDENKISAIYWGYKFDSQKGEYVAKYKSEYVYSGSDLKEIRVYDISNGEDSKVLREKSVFTKVGDKDKIQKTVYYMRDGSTIYLRRDYEYQNGALKKVLTYETDSEEMGTGTLKSETLYTGKADEEKADITYNYKYYHSVTDNEVSETTIYWYKGGKRAGEAGKDDPLEKSVTYWGKPTINEDGSIAGDLKSITVYDTYHRLDNEQVANYTYLYDRRGNLQETRIYYYADGKRARDAHYSAAMTESVTYWGDAISDGKDSDGDGVVDDDKNGDGIKDGALIKIVAFYKGIKGEELIDLSYRYGKDDQENPKETIIYCYGNGEVRADKASDRDLLRRSVVYWGDAISDGKDSDGDGIVDDDKNSDGIKDDAKIKSDVFYQYKYTAMRGEEVADFARSLEKDGKTIRETTVYYYSGDKRASQADPRKDGLERSVTYRGDALIPIDLFNPDGTYDFEKVKEFLAAKLGIDISSMGTAEEFREALLNVISKGHADLIEYILGLDLEEVLKAENVIEALLALAGGNTDLIRILLSIDMGSITSKEQFIYALFTAGGLSETKANLVTILLMMDVATYTSSEEFLKAFISAAKDKGFLQEAIEIILMSEIPGYESVESFLSGLAALAEGELKTFLDSLEAKNFSSIIDLISYIIANKPDEVSTGDIFVLVLKMFPATGYTVGSFLDSLIAIAAEGELKDFLNSLSADNFSSIAELVGYVIDHIPSNVSVETIISLVLQLLAPGGQTVESFLESLKTLAKGELKDFLDSLSPGDFASIADLISYIIEHSPSGVTFDEVFALIMMALMPDNEGSKLFLNGLVALAEGALKTFLESLDASHFDSVAELIAYIIEHAPSEVSKEEVISLVLKFLTTSGQTVESFLNSLKALAEGELKTFLDGLEAEDFNSLAELIAYIIEHAPSLGISLETIISLILKILLPIGTKTEILLNSLKALADGAFKTFLEGLKPSDFDSIEELIAYIINNAPLTGVSIGEVLGILLEALAPSGETVSEFLDSLKELASDTFKAFLDGIDISDFNSIAELIAYILGNLPDGVSSEEAIALIMQLFAPDGVTVDGFLKSLIALADDTLKEFLVGLDPDSFNSIAELIAYILGHIPVGSSFGDVLSLVLTILFGGNDINDLLNKLLMLLIGSSGTLTDLIAMLLSMDLSDFSNADDLLNALIIIAGGVAIAEVKNLMTELNKTKPINNYTSAAQLLADLLNLDATILDKNPNGKDLIVKLKEALDAEGVTDAYLLDALKALAGGEGPAKLVKLLLASGMDQTLLHDILNIIGGGNVDLLNLLLKVNLDGVVTAEELLKALMKVNSDDDGVQGDKSDDVPDLIEILLGTDPSDGTDYPTSFVYRYDVKDGAKIKAMTFFQVDYSEGELPYSIADYTLNYYGDGETIRETTVHYYEDPNEGASDVRAKDANRFSRRTRVLTYKLDARSSILDYDGDGWSDIEEEALGFDPYDKENHPSSEPNQDHSDDLDMDGIKDNAIRKSETFYRFDENTNPGEEIAQYTFYYNEDGTIVINRADYYYLNDSAEDLNWVISYDVKNAADKVSDRSKCSNATFYDGETDPAYSIGFRAGAVATKSIYADVNEDSYNDLITTNKASGTVTISGTDVTADITEGRILSKTYYYLDDNSTYGNLDEREMIDYAMSYDKDSQVITRTDYYYIGTFGEDLDWTVSYDVEGLPPDEQKSSTAKLTSAAYYGGKRDPQYTIGFRAGAVATKSVYEDTNSDDYDDLITTNKASGTFEVSGMIITTNIEAGRLLSKTYYYLDNNDIYGTLDEREMIDYAIGYDEDINISTRTDYYYVAGSGEDLDWTVSYDIKALAIASPDNYTIGGKLSSAAFYNGEKDPLYTIGFRAGAVATKSVYSDTNNDDYDDLITTKKATGTFTIDNMTIATAITEGRLISKTYYYKSNNTLYGSLDEREMIDYTMSYDETETIKTRTDYYYTSTSAEDLDWTVSYDVEGLPVDEQKTSTQKLSSAAFYDGEKDPQYTIGFRGGVVATKSI</sequence>
<evidence type="ECO:0000256" key="2">
    <source>
        <dbReference type="SAM" id="Phobius"/>
    </source>
</evidence>
<feature type="region of interest" description="Disordered" evidence="1">
    <location>
        <begin position="151"/>
        <end position="175"/>
    </location>
</feature>
<keyword evidence="2" id="KW-0472">Membrane</keyword>
<reference evidence="3 4" key="1">
    <citation type="submission" date="2017-09" db="EMBL/GenBank/DDBJ databases">
        <title>Depth-based differentiation of microbial function through sediment-hosted aquifers and enrichment of novel symbionts in the deep terrestrial subsurface.</title>
        <authorList>
            <person name="Probst A.J."/>
            <person name="Ladd B."/>
            <person name="Jarett J.K."/>
            <person name="Geller-Mcgrath D.E."/>
            <person name="Sieber C.M."/>
            <person name="Emerson J.B."/>
            <person name="Anantharaman K."/>
            <person name="Thomas B.C."/>
            <person name="Malmstrom R."/>
            <person name="Stieglmeier M."/>
            <person name="Klingl A."/>
            <person name="Woyke T."/>
            <person name="Ryan C.M."/>
            <person name="Banfield J.F."/>
        </authorList>
    </citation>
    <scope>NUCLEOTIDE SEQUENCE [LARGE SCALE GENOMIC DNA]</scope>
    <source>
        <strain evidence="3">CG07_land_8_20_14_0_80_42_15</strain>
    </source>
</reference>
<evidence type="ECO:0000256" key="1">
    <source>
        <dbReference type="SAM" id="MobiDB-lite"/>
    </source>
</evidence>
<dbReference type="EMBL" id="PEWV01000059">
    <property type="protein sequence ID" value="PIU41405.1"/>
    <property type="molecule type" value="Genomic_DNA"/>
</dbReference>
<feature type="transmembrane region" description="Helical" evidence="2">
    <location>
        <begin position="12"/>
        <end position="32"/>
    </location>
</feature>